<dbReference type="RefSeq" id="WP_317944317.1">
    <property type="nucleotide sequence ID" value="NZ_JAUBDI010000010.1"/>
</dbReference>
<reference evidence="1 2" key="1">
    <citation type="submission" date="2023-06" db="EMBL/GenBank/DDBJ databases">
        <title>Sporosarcina sp. nov., isolated from Korean traditional fermented seafood 'Jeotgal'.</title>
        <authorList>
            <person name="Yang A.I."/>
            <person name="Shin N.-R."/>
        </authorList>
    </citation>
    <scope>NUCLEOTIDE SEQUENCE [LARGE SCALE GENOMIC DNA]</scope>
    <source>
        <strain evidence="1 2">KCTC13119</strain>
    </source>
</reference>
<evidence type="ECO:0000313" key="2">
    <source>
        <dbReference type="Proteomes" id="UP001282284"/>
    </source>
</evidence>
<name>A0ABU4G9X2_9BACL</name>
<evidence type="ECO:0000313" key="1">
    <source>
        <dbReference type="EMBL" id="MDW0113765.1"/>
    </source>
</evidence>
<dbReference type="Proteomes" id="UP001282284">
    <property type="component" value="Unassembled WGS sequence"/>
</dbReference>
<proteinExistence type="predicted"/>
<organism evidence="1 2">
    <name type="scientific">Sporosarcina saromensis</name>
    <dbReference type="NCBI Taxonomy" id="359365"/>
    <lineage>
        <taxon>Bacteria</taxon>
        <taxon>Bacillati</taxon>
        <taxon>Bacillota</taxon>
        <taxon>Bacilli</taxon>
        <taxon>Bacillales</taxon>
        <taxon>Caryophanaceae</taxon>
        <taxon>Sporosarcina</taxon>
    </lineage>
</organism>
<accession>A0ABU4G9X2</accession>
<evidence type="ECO:0008006" key="3">
    <source>
        <dbReference type="Google" id="ProtNLM"/>
    </source>
</evidence>
<gene>
    <name evidence="1" type="ORF">QT711_11255</name>
</gene>
<keyword evidence="2" id="KW-1185">Reference proteome</keyword>
<sequence length="154" mass="17011">MADKFSFELIGTEEMKDVLDEFEKAFFRNLDKVLTKLAEKVIQDARRLAPIDSGDLEAALDKDTVKTDIASMYIDFGVVMSPEVAPYAWAQHEGFRKTKSGKVVIFTPGPKTQSKGSHKGHNPGKKYLQNAIAINEDTVLSELAEALQFGGGLF</sequence>
<dbReference type="EMBL" id="JAUBDI010000010">
    <property type="protein sequence ID" value="MDW0113765.1"/>
    <property type="molecule type" value="Genomic_DNA"/>
</dbReference>
<protein>
    <recommendedName>
        <fullName evidence="3">Bacteriophage HK97-gp10, tail-component</fullName>
    </recommendedName>
</protein>
<comment type="caution">
    <text evidence="1">The sequence shown here is derived from an EMBL/GenBank/DDBJ whole genome shotgun (WGS) entry which is preliminary data.</text>
</comment>